<evidence type="ECO:0000313" key="9">
    <source>
        <dbReference type="Proteomes" id="UP000273643"/>
    </source>
</evidence>
<comment type="caution">
    <text evidence="8">The sequence shown here is derived from an EMBL/GenBank/DDBJ whole genome shotgun (WGS) entry which is preliminary data.</text>
</comment>
<dbReference type="GO" id="GO:0031418">
    <property type="term" value="F:L-ascorbic acid binding"/>
    <property type="evidence" value="ECO:0007669"/>
    <property type="project" value="UniProtKB-KW"/>
</dbReference>
<dbReference type="PROSITE" id="PS51471">
    <property type="entry name" value="FE2OG_OXY"/>
    <property type="match status" value="1"/>
</dbReference>
<dbReference type="Gene3D" id="2.60.120.620">
    <property type="entry name" value="q2cbj1_9rhob like domain"/>
    <property type="match status" value="1"/>
</dbReference>
<dbReference type="Proteomes" id="UP000273643">
    <property type="component" value="Unassembled WGS sequence"/>
</dbReference>
<comment type="cofactor">
    <cofactor evidence="1">
        <name>L-ascorbate</name>
        <dbReference type="ChEBI" id="CHEBI:38290"/>
    </cofactor>
</comment>
<sequence>MSTQPLPPRGPSDGDTLDYIAEQLETRGYAVIPAAVPPALVDRLFIELKQLDSAEFKPAGIGRQDDFQVNRFVRSDQICWLQGQSEGAGGFLDWMEQLRQGLNRRLFLGLFDYEAHFASYPPGAFYKKHLDAFKGQSNRVLSTVFYLNPQWQPSDGGELVIYAEDGESELECVRPEYGKLVIFLSEVFPHEVRPAQRERYSIAGWFRVNNSSALVPDPPR</sequence>
<dbReference type="InterPro" id="IPR006620">
    <property type="entry name" value="Pro_4_hyd_alph"/>
</dbReference>
<keyword evidence="6" id="KW-0408">Iron</keyword>
<dbReference type="InterPro" id="IPR051559">
    <property type="entry name" value="HIF_prolyl_hydroxylases"/>
</dbReference>
<dbReference type="RefSeq" id="WP_246004353.1">
    <property type="nucleotide sequence ID" value="NZ_JBHYFO010000004.1"/>
</dbReference>
<keyword evidence="4" id="KW-0223">Dioxygenase</keyword>
<dbReference type="PANTHER" id="PTHR12907">
    <property type="entry name" value="EGL NINE HOMOLOG-RELATED"/>
    <property type="match status" value="1"/>
</dbReference>
<dbReference type="GO" id="GO:0071456">
    <property type="term" value="P:cellular response to hypoxia"/>
    <property type="evidence" value="ECO:0007669"/>
    <property type="project" value="TreeGrafter"/>
</dbReference>
<keyword evidence="9" id="KW-1185">Reference proteome</keyword>
<dbReference type="Pfam" id="PF13640">
    <property type="entry name" value="2OG-FeII_Oxy_3"/>
    <property type="match status" value="1"/>
</dbReference>
<dbReference type="InterPro" id="IPR005123">
    <property type="entry name" value="Oxoglu/Fe-dep_dioxygenase_dom"/>
</dbReference>
<evidence type="ECO:0000256" key="6">
    <source>
        <dbReference type="ARBA" id="ARBA00023004"/>
    </source>
</evidence>
<evidence type="ECO:0000256" key="3">
    <source>
        <dbReference type="ARBA" id="ARBA00022896"/>
    </source>
</evidence>
<accession>A0A3N1NWV1</accession>
<keyword evidence="2" id="KW-0479">Metal-binding</keyword>
<keyword evidence="3" id="KW-0847">Vitamin C</keyword>
<evidence type="ECO:0000256" key="1">
    <source>
        <dbReference type="ARBA" id="ARBA00001961"/>
    </source>
</evidence>
<proteinExistence type="predicted"/>
<name>A0A3N1NWV1_9GAMM</name>
<dbReference type="EMBL" id="RJUK01000001">
    <property type="protein sequence ID" value="ROQ20685.1"/>
    <property type="molecule type" value="Genomic_DNA"/>
</dbReference>
<dbReference type="AlphaFoldDB" id="A0A3N1NWV1"/>
<reference evidence="8 9" key="1">
    <citation type="submission" date="2018-11" db="EMBL/GenBank/DDBJ databases">
        <title>Genomic Encyclopedia of Type Strains, Phase IV (KMG-IV): sequencing the most valuable type-strain genomes for metagenomic binning, comparative biology and taxonomic classification.</title>
        <authorList>
            <person name="Goeker M."/>
        </authorList>
    </citation>
    <scope>NUCLEOTIDE SEQUENCE [LARGE SCALE GENOMIC DNA]</scope>
    <source>
        <strain evidence="8 9">DSM 16974</strain>
    </source>
</reference>
<keyword evidence="5" id="KW-0560">Oxidoreductase</keyword>
<protein>
    <submittedName>
        <fullName evidence="8">SM-20-related protein</fullName>
    </submittedName>
</protein>
<organism evidence="8 9">
    <name type="scientific">Marinimicrobium koreense</name>
    <dbReference type="NCBI Taxonomy" id="306545"/>
    <lineage>
        <taxon>Bacteria</taxon>
        <taxon>Pseudomonadati</taxon>
        <taxon>Pseudomonadota</taxon>
        <taxon>Gammaproteobacteria</taxon>
        <taxon>Cellvibrionales</taxon>
        <taxon>Cellvibrionaceae</taxon>
        <taxon>Marinimicrobium</taxon>
    </lineage>
</organism>
<gene>
    <name evidence="8" type="ORF">EDC38_1298</name>
</gene>
<dbReference type="GO" id="GO:0008198">
    <property type="term" value="F:ferrous iron binding"/>
    <property type="evidence" value="ECO:0007669"/>
    <property type="project" value="TreeGrafter"/>
</dbReference>
<evidence type="ECO:0000256" key="5">
    <source>
        <dbReference type="ARBA" id="ARBA00023002"/>
    </source>
</evidence>
<dbReference type="PANTHER" id="PTHR12907:SF26">
    <property type="entry name" value="HIF PROLYL HYDROXYLASE, ISOFORM C"/>
    <property type="match status" value="1"/>
</dbReference>
<feature type="domain" description="Fe2OG dioxygenase" evidence="7">
    <location>
        <begin position="106"/>
        <end position="208"/>
    </location>
</feature>
<evidence type="ECO:0000259" key="7">
    <source>
        <dbReference type="PROSITE" id="PS51471"/>
    </source>
</evidence>
<dbReference type="GO" id="GO:0031543">
    <property type="term" value="F:peptidyl-proline dioxygenase activity"/>
    <property type="evidence" value="ECO:0007669"/>
    <property type="project" value="TreeGrafter"/>
</dbReference>
<dbReference type="InterPro" id="IPR044862">
    <property type="entry name" value="Pro_4_hyd_alph_FE2OG_OXY"/>
</dbReference>
<evidence type="ECO:0000313" key="8">
    <source>
        <dbReference type="EMBL" id="ROQ20685.1"/>
    </source>
</evidence>
<evidence type="ECO:0000256" key="2">
    <source>
        <dbReference type="ARBA" id="ARBA00022723"/>
    </source>
</evidence>
<dbReference type="SMART" id="SM00702">
    <property type="entry name" value="P4Hc"/>
    <property type="match status" value="1"/>
</dbReference>
<evidence type="ECO:0000256" key="4">
    <source>
        <dbReference type="ARBA" id="ARBA00022964"/>
    </source>
</evidence>